<evidence type="ECO:0000313" key="1">
    <source>
        <dbReference type="EMBL" id="KZM68987.1"/>
    </source>
</evidence>
<reference evidence="1 2" key="1">
    <citation type="submission" date="2016-04" db="EMBL/GenBank/DDBJ databases">
        <authorList>
            <person name="Evans L.H."/>
            <person name="Alamgir A."/>
            <person name="Owens N."/>
            <person name="Weber N.D."/>
            <person name="Virtaneva K."/>
            <person name="Barbian K."/>
            <person name="Babar A."/>
            <person name="Rosenke K."/>
        </authorList>
    </citation>
    <scope>NUCLEOTIDE SEQUENCE [LARGE SCALE GENOMIC DNA]</scope>
    <source>
        <strain evidence="1 2">IFM 0406</strain>
    </source>
</reference>
<evidence type="ECO:0000313" key="2">
    <source>
        <dbReference type="Proteomes" id="UP000076512"/>
    </source>
</evidence>
<comment type="caution">
    <text evidence="1">The sequence shown here is derived from an EMBL/GenBank/DDBJ whole genome shotgun (WGS) entry which is preliminary data.</text>
</comment>
<protein>
    <submittedName>
        <fullName evidence="1">Uncharacterized protein</fullName>
    </submittedName>
</protein>
<dbReference type="AlphaFoldDB" id="A0A164I0L2"/>
<proteinExistence type="predicted"/>
<accession>A0A164I0L2</accession>
<name>A0A164I0L2_9NOCA</name>
<dbReference type="STRING" id="455432.AWN90_14670"/>
<dbReference type="RefSeq" id="WP_067581051.1">
    <property type="nucleotide sequence ID" value="NZ_JABMCZ010000002.1"/>
</dbReference>
<gene>
    <name evidence="1" type="ORF">AWN90_14670</name>
</gene>
<keyword evidence="2" id="KW-1185">Reference proteome</keyword>
<organism evidence="1 2">
    <name type="scientific">Nocardia terpenica</name>
    <dbReference type="NCBI Taxonomy" id="455432"/>
    <lineage>
        <taxon>Bacteria</taxon>
        <taxon>Bacillati</taxon>
        <taxon>Actinomycetota</taxon>
        <taxon>Actinomycetes</taxon>
        <taxon>Mycobacteriales</taxon>
        <taxon>Nocardiaceae</taxon>
        <taxon>Nocardia</taxon>
    </lineage>
</organism>
<dbReference type="Proteomes" id="UP000076512">
    <property type="component" value="Unassembled WGS sequence"/>
</dbReference>
<dbReference type="EMBL" id="LWGR01000021">
    <property type="protein sequence ID" value="KZM68987.1"/>
    <property type="molecule type" value="Genomic_DNA"/>
</dbReference>
<sequence length="121" mass="12898">MTLGREAAGGLWQAAVEGRFKLEDGAAHELAGHYDWLAQQLQHRQAEVVRLQHLDGFGGFDSAQSLQRGFESKATQAFEALKAAEASAYKMKAAILRAANLTDEVEAANAAAIAAAGREMA</sequence>